<dbReference type="PANTHER" id="PTHR47816">
    <property type="entry name" value="RIBOSOMAL RNA SMALL SUBUNIT METHYLTRANSFERASE C"/>
    <property type="match status" value="1"/>
</dbReference>
<dbReference type="OrthoDB" id="4668at2157"/>
<dbReference type="AlphaFoldDB" id="A0A5Q0UIM8"/>
<evidence type="ECO:0000313" key="5">
    <source>
        <dbReference type="Proteomes" id="UP000377803"/>
    </source>
</evidence>
<evidence type="ECO:0000313" key="4">
    <source>
        <dbReference type="EMBL" id="QGA80980.1"/>
    </source>
</evidence>
<name>A0A5Q0UIM8_9ARCH</name>
<sequence length="373" mass="42135">MKSQYELELKSRENGNIYRFQSADGLNSKNSFRDEELLLVDEVQVEKTDRILVIQSGYGFLGAVLGDKAEFTVMQDTSSRACEFSKKNAKGNQVEGFNVENKAVEDIQEEFDKIIYAPADYEPVDLVKNRLTYASEKLTENGKIFLAGRKKSGIKRYRKHLQDAGDVQKIGSRGAIRAYRFKPQSNFSLSELDLEKEFRSEVDGFEADFTSSEGLFSHGKLDEGTRILLENLELSNPDKVLDLACGYGAISVFTAKMSDADLFLTDDSVRATEYAKRNLERNDIQCFEVKTGDCLDAFSGRKFDLIISNPPTHQGKGITEKIFSQAHDSLEKGGSFWLVYNQNMNYQAQLGQEFDRVEQIALQDNFKVVKAVK</sequence>
<dbReference type="KEGG" id="ncon:LC1Nh_1112"/>
<dbReference type="InterPro" id="IPR029063">
    <property type="entry name" value="SAM-dependent_MTases_sf"/>
</dbReference>
<dbReference type="Gene3D" id="3.40.50.150">
    <property type="entry name" value="Vaccinia Virus protein VP39"/>
    <property type="match status" value="2"/>
</dbReference>
<feature type="domain" description="Methyltransferase small" evidence="3">
    <location>
        <begin position="207"/>
        <end position="370"/>
    </location>
</feature>
<protein>
    <submittedName>
        <fullName evidence="4">16S rRNA (Guanine1207-N2)-methyltransferase</fullName>
        <ecNumber evidence="4">2.1.1.172</ecNumber>
    </submittedName>
</protein>
<dbReference type="InterPro" id="IPR007848">
    <property type="entry name" value="Small_mtfrase_dom"/>
</dbReference>
<gene>
    <name evidence="4" type="primary">rsmC</name>
    <name evidence="4" type="ORF">LC1Nh_1112</name>
</gene>
<dbReference type="RefSeq" id="WP_153550729.1">
    <property type="nucleotide sequence ID" value="NZ_CP040089.1"/>
</dbReference>
<dbReference type="Pfam" id="PF05175">
    <property type="entry name" value="MTS"/>
    <property type="match status" value="2"/>
</dbReference>
<accession>A0A5Q0UIM8</accession>
<dbReference type="InterPro" id="IPR046977">
    <property type="entry name" value="RsmC/RlmG"/>
</dbReference>
<evidence type="ECO:0000256" key="2">
    <source>
        <dbReference type="ARBA" id="ARBA00022679"/>
    </source>
</evidence>
<organism evidence="4 5">
    <name type="scientific">Candidatus Nanohalobium constans</name>
    <dbReference type="NCBI Taxonomy" id="2565781"/>
    <lineage>
        <taxon>Archaea</taxon>
        <taxon>Candidatus Nanohalarchaeota</taxon>
        <taxon>Candidatus Nanohalobia</taxon>
        <taxon>Candidatus Nanohalobiales</taxon>
        <taxon>Candidatus Nanohalobiaceae</taxon>
        <taxon>Candidatus Nanohalobium</taxon>
    </lineage>
</organism>
<dbReference type="GeneID" id="42365511"/>
<reference evidence="5" key="1">
    <citation type="submission" date="2019-05" db="EMBL/GenBank/DDBJ databases">
        <title>Candidatus Nanohalobium constans, a novel model system to study the DPANN nano-sized archaea: genomic and physiological characterization of a nanoarchaeon co-cultured with its chitinotrophic host.</title>
        <authorList>
            <person name="La Cono V."/>
            <person name="Arcadi E."/>
            <person name="Crisafi F."/>
            <person name="Denaro R."/>
            <person name="La Spada G."/>
            <person name="Messina E."/>
            <person name="Smedile F."/>
            <person name="Toshchakov S.V."/>
            <person name="Shevchenko M.A."/>
            <person name="Golyshin P.N."/>
            <person name="Golyshina O.V."/>
            <person name="Ferrer M."/>
            <person name="Rohde M."/>
            <person name="Mushegian A."/>
            <person name="Sorokin D.Y."/>
            <person name="Giuliano L."/>
            <person name="Yakimov M.M."/>
        </authorList>
    </citation>
    <scope>NUCLEOTIDE SEQUENCE [LARGE SCALE GENOMIC DNA]</scope>
    <source>
        <strain evidence="5">LC1Nh</strain>
    </source>
</reference>
<dbReference type="EMBL" id="CP040089">
    <property type="protein sequence ID" value="QGA80980.1"/>
    <property type="molecule type" value="Genomic_DNA"/>
</dbReference>
<keyword evidence="2 4" id="KW-0808">Transferase</keyword>
<dbReference type="CDD" id="cd02440">
    <property type="entry name" value="AdoMet_MTases"/>
    <property type="match status" value="2"/>
</dbReference>
<keyword evidence="5" id="KW-1185">Reference proteome</keyword>
<evidence type="ECO:0000256" key="1">
    <source>
        <dbReference type="ARBA" id="ARBA00022603"/>
    </source>
</evidence>
<dbReference type="PANTHER" id="PTHR47816:SF4">
    <property type="entry name" value="RIBOSOMAL RNA SMALL SUBUNIT METHYLTRANSFERASE C"/>
    <property type="match status" value="1"/>
</dbReference>
<dbReference type="Proteomes" id="UP000377803">
    <property type="component" value="Chromosome"/>
</dbReference>
<dbReference type="GO" id="GO:0052914">
    <property type="term" value="F:16S rRNA (guanine(1207)-N(2))-methyltransferase activity"/>
    <property type="evidence" value="ECO:0007669"/>
    <property type="project" value="UniProtKB-EC"/>
</dbReference>
<dbReference type="SUPFAM" id="SSF53335">
    <property type="entry name" value="S-adenosyl-L-methionine-dependent methyltransferases"/>
    <property type="match status" value="2"/>
</dbReference>
<proteinExistence type="predicted"/>
<evidence type="ECO:0000259" key="3">
    <source>
        <dbReference type="Pfam" id="PF05175"/>
    </source>
</evidence>
<dbReference type="EC" id="2.1.1.172" evidence="4"/>
<keyword evidence="1 4" id="KW-0489">Methyltransferase</keyword>
<feature type="domain" description="Methyltransferase small" evidence="3">
    <location>
        <begin position="19"/>
        <end position="157"/>
    </location>
</feature>